<evidence type="ECO:0000313" key="2">
    <source>
        <dbReference type="Proteomes" id="UP000076532"/>
    </source>
</evidence>
<name>A0A166B4V9_9AGAM</name>
<evidence type="ECO:0000313" key="1">
    <source>
        <dbReference type="EMBL" id="KZP12280.1"/>
    </source>
</evidence>
<gene>
    <name evidence="1" type="ORF">FIBSPDRAFT_870461</name>
</gene>
<dbReference type="AlphaFoldDB" id="A0A166B4V9"/>
<protein>
    <submittedName>
        <fullName evidence="1">Uncharacterized protein</fullName>
    </submittedName>
</protein>
<keyword evidence="2" id="KW-1185">Reference proteome</keyword>
<organism evidence="1 2">
    <name type="scientific">Athelia psychrophila</name>
    <dbReference type="NCBI Taxonomy" id="1759441"/>
    <lineage>
        <taxon>Eukaryota</taxon>
        <taxon>Fungi</taxon>
        <taxon>Dikarya</taxon>
        <taxon>Basidiomycota</taxon>
        <taxon>Agaricomycotina</taxon>
        <taxon>Agaricomycetes</taxon>
        <taxon>Agaricomycetidae</taxon>
        <taxon>Atheliales</taxon>
        <taxon>Atheliaceae</taxon>
        <taxon>Athelia</taxon>
    </lineage>
</organism>
<feature type="non-terminal residue" evidence="1">
    <location>
        <position position="64"/>
    </location>
</feature>
<dbReference type="EMBL" id="KV417650">
    <property type="protein sequence ID" value="KZP12280.1"/>
    <property type="molecule type" value="Genomic_DNA"/>
</dbReference>
<reference evidence="1 2" key="1">
    <citation type="journal article" date="2016" name="Mol. Biol. Evol.">
        <title>Comparative Genomics of Early-Diverging Mushroom-Forming Fungi Provides Insights into the Origins of Lignocellulose Decay Capabilities.</title>
        <authorList>
            <person name="Nagy L.G."/>
            <person name="Riley R."/>
            <person name="Tritt A."/>
            <person name="Adam C."/>
            <person name="Daum C."/>
            <person name="Floudas D."/>
            <person name="Sun H."/>
            <person name="Yadav J.S."/>
            <person name="Pangilinan J."/>
            <person name="Larsson K.H."/>
            <person name="Matsuura K."/>
            <person name="Barry K."/>
            <person name="Labutti K."/>
            <person name="Kuo R."/>
            <person name="Ohm R.A."/>
            <person name="Bhattacharya S.S."/>
            <person name="Shirouzu T."/>
            <person name="Yoshinaga Y."/>
            <person name="Martin F.M."/>
            <person name="Grigoriev I.V."/>
            <person name="Hibbett D.S."/>
        </authorList>
    </citation>
    <scope>NUCLEOTIDE SEQUENCE [LARGE SCALE GENOMIC DNA]</scope>
    <source>
        <strain evidence="1 2">CBS 109695</strain>
    </source>
</reference>
<dbReference type="Proteomes" id="UP000076532">
    <property type="component" value="Unassembled WGS sequence"/>
</dbReference>
<proteinExistence type="predicted"/>
<accession>A0A166B4V9</accession>
<dbReference type="OrthoDB" id="163438at2759"/>
<sequence>MEQDAAVCDLAESLKEILGVSSMVPDLACIPDTDDVIAEIRRAALEGALLIAEYVGTTSLAGMS</sequence>